<proteinExistence type="predicted"/>
<reference evidence="3" key="2">
    <citation type="submission" date="2020-05" db="UniProtKB">
        <authorList>
            <consortium name="EnsemblMetazoa"/>
        </authorList>
    </citation>
    <scope>IDENTIFICATION</scope>
    <source>
        <strain evidence="3">ACHKN1017</strain>
    </source>
</reference>
<feature type="region of interest" description="Disordered" evidence="2">
    <location>
        <begin position="384"/>
        <end position="407"/>
    </location>
</feature>
<keyword evidence="1" id="KW-0175">Coiled coil</keyword>
<evidence type="ECO:0000256" key="1">
    <source>
        <dbReference type="SAM" id="Coils"/>
    </source>
</evidence>
<keyword evidence="4" id="KW-1185">Reference proteome</keyword>
<protein>
    <submittedName>
        <fullName evidence="3">Uncharacterized protein</fullName>
    </submittedName>
</protein>
<dbReference type="EnsemblMetazoa" id="ACHR005670-RA">
    <property type="protein sequence ID" value="ACHR005670-PA"/>
    <property type="gene ID" value="ACHR005670"/>
</dbReference>
<dbReference type="VEuPathDB" id="VectorBase:ACHR005670"/>
<dbReference type="Proteomes" id="UP000075881">
    <property type="component" value="Unassembled WGS sequence"/>
</dbReference>
<dbReference type="STRING" id="43041.A0A182K4I5"/>
<name>A0A182K4I5_9DIPT</name>
<reference evidence="4" key="1">
    <citation type="submission" date="2013-03" db="EMBL/GenBank/DDBJ databases">
        <title>The Genome Sequence of Anopheles christyi ACHKN1017.</title>
        <authorList>
            <consortium name="The Broad Institute Genomics Platform"/>
            <person name="Neafsey D.E."/>
            <person name="Besansky N."/>
            <person name="Walker B."/>
            <person name="Young S.K."/>
            <person name="Zeng Q."/>
            <person name="Gargeya S."/>
            <person name="Fitzgerald M."/>
            <person name="Haas B."/>
            <person name="Abouelleil A."/>
            <person name="Allen A.W."/>
            <person name="Alvarado L."/>
            <person name="Arachchi H.M."/>
            <person name="Berlin A.M."/>
            <person name="Chapman S.B."/>
            <person name="Gainer-Dewar J."/>
            <person name="Goldberg J."/>
            <person name="Griggs A."/>
            <person name="Gujja S."/>
            <person name="Hansen M."/>
            <person name="Howarth C."/>
            <person name="Imamovic A."/>
            <person name="Ireland A."/>
            <person name="Larimer J."/>
            <person name="McCowan C."/>
            <person name="Murphy C."/>
            <person name="Pearson M."/>
            <person name="Poon T.W."/>
            <person name="Priest M."/>
            <person name="Roberts A."/>
            <person name="Saif S."/>
            <person name="Shea T."/>
            <person name="Sisk P."/>
            <person name="Sykes S."/>
            <person name="Wortman J."/>
            <person name="Nusbaum C."/>
            <person name="Birren B."/>
        </authorList>
    </citation>
    <scope>NUCLEOTIDE SEQUENCE [LARGE SCALE GENOMIC DNA]</scope>
    <source>
        <strain evidence="4">ACHKN1017</strain>
    </source>
</reference>
<evidence type="ECO:0000313" key="3">
    <source>
        <dbReference type="EnsemblMetazoa" id="ACHR005670-PA"/>
    </source>
</evidence>
<feature type="coiled-coil region" evidence="1">
    <location>
        <begin position="154"/>
        <end position="188"/>
    </location>
</feature>
<accession>A0A182K4I5</accession>
<organism evidence="3 4">
    <name type="scientific">Anopheles christyi</name>
    <dbReference type="NCBI Taxonomy" id="43041"/>
    <lineage>
        <taxon>Eukaryota</taxon>
        <taxon>Metazoa</taxon>
        <taxon>Ecdysozoa</taxon>
        <taxon>Arthropoda</taxon>
        <taxon>Hexapoda</taxon>
        <taxon>Insecta</taxon>
        <taxon>Pterygota</taxon>
        <taxon>Neoptera</taxon>
        <taxon>Endopterygota</taxon>
        <taxon>Diptera</taxon>
        <taxon>Nematocera</taxon>
        <taxon>Culicoidea</taxon>
        <taxon>Culicidae</taxon>
        <taxon>Anophelinae</taxon>
        <taxon>Anopheles</taxon>
    </lineage>
</organism>
<dbReference type="AlphaFoldDB" id="A0A182K4I5"/>
<evidence type="ECO:0000313" key="4">
    <source>
        <dbReference type="Proteomes" id="UP000075881"/>
    </source>
</evidence>
<evidence type="ECO:0000256" key="2">
    <source>
        <dbReference type="SAM" id="MobiDB-lite"/>
    </source>
</evidence>
<feature type="coiled-coil region" evidence="1">
    <location>
        <begin position="1"/>
        <end position="120"/>
    </location>
</feature>
<sequence length="407" mass="46613">YLETKEQVAKLEANCTQLSTKLIDDCSQLPNLQQQLVTKESELENLKAQLEKKEEEFKMCYKDCEIFTVKLRGARKKLSEKEEEWAKERASMKKQVLNTKKELQEKLHESRIEFQNKMDKMKNHMVKLHEDIKTKLESDKQVLSSTGEGYRRKIETLETRCTMLQQQLAEMNERNLETRKENQLLQIKLKTMDEHGSDRKSLMLHSQSSLRSNLQMEDEVGELFDNRYLTELKNGRCTPPGPMHGDHDRFSELSQRNSKLLPHLRTNYMALAPDCIPPQDDTGDNISTTFDDSSTGLISRRKVSGITSYKRPGPPTPSKRAGRLSLNGGLLLGNSTSEVQYRDALRDTNANAAVTVDDSATRTGRTKTPGKFKQMISAAGLLSNLQPRDENTSPRKRPSWFNIGKKY</sequence>